<sequence length="122" mass="13568">MPTAKPDYPFEGIVFETIPSGDTQRTTPNALPFRSRWSDLAADIEKDGKPRGFPVPAQYFVDRGAKPEKVTTVYLRTKLRDQFKKWTAEAPAAKRGERFELVLLNGTGGSDPGVRAILKMKG</sequence>
<name>A0ABU0JNN2_9HYPH</name>
<evidence type="ECO:0000313" key="1">
    <source>
        <dbReference type="EMBL" id="MDQ0475245.1"/>
    </source>
</evidence>
<protein>
    <submittedName>
        <fullName evidence="1">Uncharacterized protein</fullName>
    </submittedName>
</protein>
<organism evidence="1 2">
    <name type="scientific">Labrys wisconsinensis</name>
    <dbReference type="NCBI Taxonomy" id="425677"/>
    <lineage>
        <taxon>Bacteria</taxon>
        <taxon>Pseudomonadati</taxon>
        <taxon>Pseudomonadota</taxon>
        <taxon>Alphaproteobacteria</taxon>
        <taxon>Hyphomicrobiales</taxon>
        <taxon>Xanthobacteraceae</taxon>
        <taxon>Labrys</taxon>
    </lineage>
</organism>
<dbReference type="EMBL" id="JAUSVX010000032">
    <property type="protein sequence ID" value="MDQ0475245.1"/>
    <property type="molecule type" value="Genomic_DNA"/>
</dbReference>
<gene>
    <name evidence="1" type="ORF">QO011_008287</name>
</gene>
<evidence type="ECO:0000313" key="2">
    <source>
        <dbReference type="Proteomes" id="UP001242480"/>
    </source>
</evidence>
<dbReference type="RefSeq" id="WP_307286205.1">
    <property type="nucleotide sequence ID" value="NZ_JAUSVX010000032.1"/>
</dbReference>
<keyword evidence="2" id="KW-1185">Reference proteome</keyword>
<comment type="caution">
    <text evidence="1">The sequence shown here is derived from an EMBL/GenBank/DDBJ whole genome shotgun (WGS) entry which is preliminary data.</text>
</comment>
<accession>A0ABU0JNN2</accession>
<proteinExistence type="predicted"/>
<reference evidence="1 2" key="1">
    <citation type="submission" date="2023-07" db="EMBL/GenBank/DDBJ databases">
        <title>Genomic Encyclopedia of Type Strains, Phase IV (KMG-IV): sequencing the most valuable type-strain genomes for metagenomic binning, comparative biology and taxonomic classification.</title>
        <authorList>
            <person name="Goeker M."/>
        </authorList>
    </citation>
    <scope>NUCLEOTIDE SEQUENCE [LARGE SCALE GENOMIC DNA]</scope>
    <source>
        <strain evidence="1 2">DSM 19619</strain>
    </source>
</reference>
<dbReference type="Proteomes" id="UP001242480">
    <property type="component" value="Unassembled WGS sequence"/>
</dbReference>